<evidence type="ECO:0000313" key="3">
    <source>
        <dbReference type="Proteomes" id="UP001153714"/>
    </source>
</evidence>
<accession>A0A9N9RF66</accession>
<proteinExistence type="predicted"/>
<dbReference type="Proteomes" id="UP001153714">
    <property type="component" value="Chromosome 8"/>
</dbReference>
<reference evidence="2" key="1">
    <citation type="submission" date="2021-12" db="EMBL/GenBank/DDBJ databases">
        <authorList>
            <person name="King R."/>
        </authorList>
    </citation>
    <scope>NUCLEOTIDE SEQUENCE</scope>
</reference>
<keyword evidence="3" id="KW-1185">Reference proteome</keyword>
<dbReference type="AlphaFoldDB" id="A0A9N9RF66"/>
<name>A0A9N9RF66_9NEOP</name>
<protein>
    <submittedName>
        <fullName evidence="2">Uncharacterized protein</fullName>
    </submittedName>
</protein>
<dbReference type="EMBL" id="OU893339">
    <property type="protein sequence ID" value="CAG9795479.1"/>
    <property type="molecule type" value="Genomic_DNA"/>
</dbReference>
<organism evidence="2 3">
    <name type="scientific">Diatraea saccharalis</name>
    <name type="common">sugarcane borer</name>
    <dbReference type="NCBI Taxonomy" id="40085"/>
    <lineage>
        <taxon>Eukaryota</taxon>
        <taxon>Metazoa</taxon>
        <taxon>Ecdysozoa</taxon>
        <taxon>Arthropoda</taxon>
        <taxon>Hexapoda</taxon>
        <taxon>Insecta</taxon>
        <taxon>Pterygota</taxon>
        <taxon>Neoptera</taxon>
        <taxon>Endopterygota</taxon>
        <taxon>Lepidoptera</taxon>
        <taxon>Glossata</taxon>
        <taxon>Ditrysia</taxon>
        <taxon>Pyraloidea</taxon>
        <taxon>Crambidae</taxon>
        <taxon>Crambinae</taxon>
        <taxon>Diatraea</taxon>
    </lineage>
</organism>
<feature type="region of interest" description="Disordered" evidence="1">
    <location>
        <begin position="1"/>
        <end position="30"/>
    </location>
</feature>
<feature type="compositionally biased region" description="Low complexity" evidence="1">
    <location>
        <begin position="71"/>
        <end position="80"/>
    </location>
</feature>
<dbReference type="OrthoDB" id="7475975at2759"/>
<gene>
    <name evidence="2" type="ORF">DIATSA_LOCUS12742</name>
</gene>
<evidence type="ECO:0000256" key="1">
    <source>
        <dbReference type="SAM" id="MobiDB-lite"/>
    </source>
</evidence>
<sequence length="108" mass="12209">MEAVVSGDASEEARAERKRRQRQAQEEFRQRQLLKQKAGLDEKQELHKTGNSFDKLLMEIPTQDIVIEETGATAGEQTTAKRSSPLPEGNAVKRRASFINRLDIVETD</sequence>
<evidence type="ECO:0000313" key="2">
    <source>
        <dbReference type="EMBL" id="CAG9795479.1"/>
    </source>
</evidence>
<feature type="region of interest" description="Disordered" evidence="1">
    <location>
        <begin position="71"/>
        <end position="91"/>
    </location>
</feature>
<reference evidence="2" key="2">
    <citation type="submission" date="2022-10" db="EMBL/GenBank/DDBJ databases">
        <authorList>
            <consortium name="ENA_rothamsted_submissions"/>
            <consortium name="culmorum"/>
            <person name="King R."/>
        </authorList>
    </citation>
    <scope>NUCLEOTIDE SEQUENCE</scope>
</reference>